<evidence type="ECO:0000313" key="3">
    <source>
        <dbReference type="Proteomes" id="UP000018888"/>
    </source>
</evidence>
<reference evidence="2 3" key="1">
    <citation type="journal article" date="2013" name="Proc. Natl. Acad. Sci. U.S.A.">
        <title>Genome of an arbuscular mycorrhizal fungus provides insight into the oldest plant symbiosis.</title>
        <authorList>
            <person name="Tisserant E."/>
            <person name="Malbreil M."/>
            <person name="Kuo A."/>
            <person name="Kohler A."/>
            <person name="Symeonidi A."/>
            <person name="Balestrini R."/>
            <person name="Charron P."/>
            <person name="Duensing N."/>
            <person name="Frei Dit Frey N."/>
            <person name="Gianinazzi-Pearson V."/>
            <person name="Gilbert L.B."/>
            <person name="Handa Y."/>
            <person name="Herr J.R."/>
            <person name="Hijri M."/>
            <person name="Koul R."/>
            <person name="Kawaguchi M."/>
            <person name="Krajinski F."/>
            <person name="Lammers P.J."/>
            <person name="Masclaux F.G."/>
            <person name="Murat C."/>
            <person name="Morin E."/>
            <person name="Ndikumana S."/>
            <person name="Pagni M."/>
            <person name="Petitpierre D."/>
            <person name="Requena N."/>
            <person name="Rosikiewicz P."/>
            <person name="Riley R."/>
            <person name="Saito K."/>
            <person name="San Clemente H."/>
            <person name="Shapiro H."/>
            <person name="van Tuinen D."/>
            <person name="Becard G."/>
            <person name="Bonfante P."/>
            <person name="Paszkowski U."/>
            <person name="Shachar-Hill Y.Y."/>
            <person name="Tuskan G.A."/>
            <person name="Young P.W."/>
            <person name="Sanders I.R."/>
            <person name="Henrissat B."/>
            <person name="Rensing S.A."/>
            <person name="Grigoriev I.V."/>
            <person name="Corradi N."/>
            <person name="Roux C."/>
            <person name="Martin F."/>
        </authorList>
    </citation>
    <scope>NUCLEOTIDE SEQUENCE [LARGE SCALE GENOMIC DNA]</scope>
    <source>
        <strain evidence="2 3">DAOM 197198</strain>
    </source>
</reference>
<keyword evidence="3" id="KW-1185">Reference proteome</keyword>
<organism evidence="2 3">
    <name type="scientific">Rhizophagus irregularis (strain DAOM 181602 / DAOM 197198 / MUCL 43194)</name>
    <name type="common">Arbuscular mycorrhizal fungus</name>
    <name type="synonym">Glomus intraradices</name>
    <dbReference type="NCBI Taxonomy" id="747089"/>
    <lineage>
        <taxon>Eukaryota</taxon>
        <taxon>Fungi</taxon>
        <taxon>Fungi incertae sedis</taxon>
        <taxon>Mucoromycota</taxon>
        <taxon>Glomeromycotina</taxon>
        <taxon>Glomeromycetes</taxon>
        <taxon>Glomerales</taxon>
        <taxon>Glomeraceae</taxon>
        <taxon>Rhizophagus</taxon>
    </lineage>
</organism>
<name>A0A2P4NVX3_RHIID</name>
<evidence type="ECO:0000313" key="2">
    <source>
        <dbReference type="EMBL" id="POG57292.1"/>
    </source>
</evidence>
<feature type="region of interest" description="Disordered" evidence="1">
    <location>
        <begin position="25"/>
        <end position="60"/>
    </location>
</feature>
<gene>
    <name evidence="2" type="ORF">GLOIN_2v1791647</name>
</gene>
<accession>A0A2P4NVX3</accession>
<dbReference type="VEuPathDB" id="FungiDB:RhiirFUN_012956"/>
<reference evidence="2 3" key="2">
    <citation type="journal article" date="2018" name="New Phytol.">
        <title>High intraspecific genome diversity in the model arbuscular mycorrhizal symbiont Rhizophagus irregularis.</title>
        <authorList>
            <person name="Chen E.C.H."/>
            <person name="Morin E."/>
            <person name="Beaudet D."/>
            <person name="Noel J."/>
            <person name="Yildirir G."/>
            <person name="Ndikumana S."/>
            <person name="Charron P."/>
            <person name="St-Onge C."/>
            <person name="Giorgi J."/>
            <person name="Kruger M."/>
            <person name="Marton T."/>
            <person name="Ropars J."/>
            <person name="Grigoriev I.V."/>
            <person name="Hainaut M."/>
            <person name="Henrissat B."/>
            <person name="Roux C."/>
            <person name="Martin F."/>
            <person name="Corradi N."/>
        </authorList>
    </citation>
    <scope>NUCLEOTIDE SEQUENCE [LARGE SCALE GENOMIC DNA]</scope>
    <source>
        <strain evidence="2 3">DAOM 197198</strain>
    </source>
</reference>
<comment type="caution">
    <text evidence="2">The sequence shown here is derived from an EMBL/GenBank/DDBJ whole genome shotgun (WGS) entry which is preliminary data.</text>
</comment>
<proteinExistence type="predicted"/>
<protein>
    <submittedName>
        <fullName evidence="2">Uncharacterized protein</fullName>
    </submittedName>
</protein>
<dbReference type="Proteomes" id="UP000018888">
    <property type="component" value="Unassembled WGS sequence"/>
</dbReference>
<dbReference type="AlphaFoldDB" id="A0A2P4NVX3"/>
<evidence type="ECO:0000256" key="1">
    <source>
        <dbReference type="SAM" id="MobiDB-lite"/>
    </source>
</evidence>
<sequence>MHLGYMFRMVEYMDDRIDQIRSLPLASSGKAKQQKKNPIQHDPIIIIDEPDKSRQDQEDSEINYTADVKDNNVNNTSKTALLLKKIMSKLRFL</sequence>
<dbReference type="EMBL" id="AUPC02000672">
    <property type="protein sequence ID" value="POG57292.1"/>
    <property type="molecule type" value="Genomic_DNA"/>
</dbReference>